<sequence length="400" mass="43626">MLVTGSAHAQDKLKIGFGLGLTGPLAANGKAALISMQIWAEEVNARGGLLGRPIELVYYDDQGAPANVPGIYAKLLDVDKVDLVVSGYGTNMITPAMPLVMQKGMTFMSLIGLNANERFNYDRYFQIAPLGEDPADAFTRGYFDLAAGMNPKPKTVAMLGADAEFGQLALEGARRQAKRLGFKIVFDRAYPPSTVDFSPLVRAIKATNPDFVFLASYPIDTVGIIRAVNEQGLTTGMFGGGMIGPQFAAVRAQLGPLLNGVVGYELYVPEPSIDFPLITEFLNKYTTRATQEKIDQLGFYLPPYAYAAMQVLEQSVKAVGSLDQAKLAQHMHSTTFDTAVGKIKFAKNGEWEKDRILYVQYRGIDGSGIDQWRQPGRAPVLWPQTLKSGDLKYPYVSGKM</sequence>
<dbReference type="PANTHER" id="PTHR30483">
    <property type="entry name" value="LEUCINE-SPECIFIC-BINDING PROTEIN"/>
    <property type="match status" value="1"/>
</dbReference>
<proteinExistence type="inferred from homology"/>
<dbReference type="InterPro" id="IPR028081">
    <property type="entry name" value="Leu-bd"/>
</dbReference>
<keyword evidence="3" id="KW-0813">Transport</keyword>
<dbReference type="AlphaFoldDB" id="A0A1W6ZZW2"/>
<protein>
    <submittedName>
        <fullName evidence="5">Branched-chain amino acid ABC transporter substrate-binding protein</fullName>
    </submittedName>
</protein>
<feature type="domain" description="Leucine-binding protein" evidence="4">
    <location>
        <begin position="13"/>
        <end position="348"/>
    </location>
</feature>
<dbReference type="InterPro" id="IPR028082">
    <property type="entry name" value="Peripla_BP_I"/>
</dbReference>
<dbReference type="GO" id="GO:0006865">
    <property type="term" value="P:amino acid transport"/>
    <property type="evidence" value="ECO:0007669"/>
    <property type="project" value="UniProtKB-KW"/>
</dbReference>
<evidence type="ECO:0000256" key="3">
    <source>
        <dbReference type="ARBA" id="ARBA00022970"/>
    </source>
</evidence>
<dbReference type="SUPFAM" id="SSF53822">
    <property type="entry name" value="Periplasmic binding protein-like I"/>
    <property type="match status" value="1"/>
</dbReference>
<gene>
    <name evidence="5" type="ORF">CAK95_11505</name>
</gene>
<evidence type="ECO:0000259" key="4">
    <source>
        <dbReference type="Pfam" id="PF13458"/>
    </source>
</evidence>
<dbReference type="Gene3D" id="3.40.50.2300">
    <property type="match status" value="2"/>
</dbReference>
<keyword evidence="6" id="KW-1185">Reference proteome</keyword>
<evidence type="ECO:0000256" key="1">
    <source>
        <dbReference type="ARBA" id="ARBA00010062"/>
    </source>
</evidence>
<organism evidence="5 6">
    <name type="scientific">Pseudorhodoplanes sinuspersici</name>
    <dbReference type="NCBI Taxonomy" id="1235591"/>
    <lineage>
        <taxon>Bacteria</taxon>
        <taxon>Pseudomonadati</taxon>
        <taxon>Pseudomonadota</taxon>
        <taxon>Alphaproteobacteria</taxon>
        <taxon>Hyphomicrobiales</taxon>
        <taxon>Pseudorhodoplanes</taxon>
    </lineage>
</organism>
<keyword evidence="2" id="KW-0732">Signal</keyword>
<dbReference type="CDD" id="cd06338">
    <property type="entry name" value="PBP1_ABC_ligand_binding-like"/>
    <property type="match status" value="1"/>
</dbReference>
<dbReference type="Pfam" id="PF13458">
    <property type="entry name" value="Peripla_BP_6"/>
    <property type="match status" value="1"/>
</dbReference>
<dbReference type="Proteomes" id="UP000194137">
    <property type="component" value="Chromosome"/>
</dbReference>
<dbReference type="PANTHER" id="PTHR30483:SF6">
    <property type="entry name" value="PERIPLASMIC BINDING PROTEIN OF ABC TRANSPORTER FOR NATURAL AMINO ACIDS"/>
    <property type="match status" value="1"/>
</dbReference>
<accession>A0A1W6ZZW2</accession>
<keyword evidence="3" id="KW-0029">Amino-acid transport</keyword>
<dbReference type="STRING" id="1235591.CAK95_11505"/>
<comment type="similarity">
    <text evidence="1">Belongs to the leucine-binding protein family.</text>
</comment>
<evidence type="ECO:0000313" key="5">
    <source>
        <dbReference type="EMBL" id="ARQ02904.1"/>
    </source>
</evidence>
<dbReference type="KEGG" id="psin:CAK95_11505"/>
<dbReference type="EMBL" id="CP021112">
    <property type="protein sequence ID" value="ARQ02904.1"/>
    <property type="molecule type" value="Genomic_DNA"/>
</dbReference>
<dbReference type="InterPro" id="IPR051010">
    <property type="entry name" value="BCAA_transport"/>
</dbReference>
<reference evidence="5 6" key="1">
    <citation type="submission" date="2017-05" db="EMBL/GenBank/DDBJ databases">
        <title>Full genome sequence of Pseudorhodoplanes sinuspersici.</title>
        <authorList>
            <person name="Dastgheib S.M.M."/>
            <person name="Shavandi M."/>
            <person name="Tirandaz H."/>
        </authorList>
    </citation>
    <scope>NUCLEOTIDE SEQUENCE [LARGE SCALE GENOMIC DNA]</scope>
    <source>
        <strain evidence="5 6">RIPI110</strain>
    </source>
</reference>
<name>A0A1W6ZZW2_9HYPH</name>
<evidence type="ECO:0000256" key="2">
    <source>
        <dbReference type="ARBA" id="ARBA00022729"/>
    </source>
</evidence>
<evidence type="ECO:0000313" key="6">
    <source>
        <dbReference type="Proteomes" id="UP000194137"/>
    </source>
</evidence>
<dbReference type="OrthoDB" id="9786833at2"/>